<dbReference type="InterPro" id="IPR000184">
    <property type="entry name" value="Bac_surfAg_D15"/>
</dbReference>
<organism evidence="14 15">
    <name type="scientific">Thioploca ingrica</name>
    <dbReference type="NCBI Taxonomy" id="40754"/>
    <lineage>
        <taxon>Bacteria</taxon>
        <taxon>Pseudomonadati</taxon>
        <taxon>Pseudomonadota</taxon>
        <taxon>Gammaproteobacteria</taxon>
        <taxon>Thiotrichales</taxon>
        <taxon>Thiotrichaceae</taxon>
        <taxon>Thioploca</taxon>
    </lineage>
</organism>
<dbReference type="AlphaFoldDB" id="A0A090ALX5"/>
<dbReference type="GO" id="GO:0097347">
    <property type="term" value="C:TAM protein secretion complex"/>
    <property type="evidence" value="ECO:0007669"/>
    <property type="project" value="TreeGrafter"/>
</dbReference>
<evidence type="ECO:0000313" key="15">
    <source>
        <dbReference type="Proteomes" id="UP000031623"/>
    </source>
</evidence>
<comment type="similarity">
    <text evidence="2">Belongs to the TamA family.</text>
</comment>
<proteinExistence type="inferred from homology"/>
<dbReference type="HOGENOM" id="CLU_018618_1_0_6"/>
<feature type="domain" description="POTRA" evidence="12">
    <location>
        <begin position="203"/>
        <end position="274"/>
    </location>
</feature>
<dbReference type="Gene3D" id="3.10.20.310">
    <property type="entry name" value="membrane protein fhac"/>
    <property type="match status" value="3"/>
</dbReference>
<evidence type="ECO:0000259" key="12">
    <source>
        <dbReference type="Pfam" id="PF07244"/>
    </source>
</evidence>
<dbReference type="PANTHER" id="PTHR12815:SF47">
    <property type="entry name" value="TRANSLOCATION AND ASSEMBLY MODULE SUBUNIT TAMA"/>
    <property type="match status" value="1"/>
</dbReference>
<keyword evidence="15" id="KW-1185">Reference proteome</keyword>
<accession>A0A090ALX5</accession>
<evidence type="ECO:0000256" key="7">
    <source>
        <dbReference type="ARBA" id="ARBA00023136"/>
    </source>
</evidence>
<evidence type="ECO:0000256" key="5">
    <source>
        <dbReference type="ARBA" id="ARBA00022692"/>
    </source>
</evidence>
<comment type="subcellular location">
    <subcellularLocation>
        <location evidence="1">Cell outer membrane</location>
    </subcellularLocation>
</comment>
<name>A0A090ALX5_9GAMM</name>
<evidence type="ECO:0000259" key="13">
    <source>
        <dbReference type="Pfam" id="PF17243"/>
    </source>
</evidence>
<comment type="subunit">
    <text evidence="10">Interacts with TamB to form the translocation and assembly module (TAM).</text>
</comment>
<dbReference type="Pfam" id="PF01103">
    <property type="entry name" value="Omp85"/>
    <property type="match status" value="1"/>
</dbReference>
<dbReference type="GO" id="GO:0009279">
    <property type="term" value="C:cell outer membrane"/>
    <property type="evidence" value="ECO:0007669"/>
    <property type="project" value="UniProtKB-SubCell"/>
</dbReference>
<feature type="domain" description="TamA POTRA" evidence="13">
    <location>
        <begin position="34"/>
        <end position="112"/>
    </location>
</feature>
<dbReference type="STRING" id="40754.THII_1878"/>
<keyword evidence="8" id="KW-0998">Cell outer membrane</keyword>
<gene>
    <name evidence="14" type="ORF">THII_1878</name>
</gene>
<evidence type="ECO:0000256" key="4">
    <source>
        <dbReference type="ARBA" id="ARBA00022452"/>
    </source>
</evidence>
<dbReference type="PANTHER" id="PTHR12815">
    <property type="entry name" value="SORTING AND ASSEMBLY MACHINERY SAMM50 PROTEIN FAMILY MEMBER"/>
    <property type="match status" value="1"/>
</dbReference>
<evidence type="ECO:0000256" key="9">
    <source>
        <dbReference type="ARBA" id="ARBA00033063"/>
    </source>
</evidence>
<dbReference type="GO" id="GO:0009306">
    <property type="term" value="P:protein secretion"/>
    <property type="evidence" value="ECO:0007669"/>
    <property type="project" value="TreeGrafter"/>
</dbReference>
<keyword evidence="7" id="KW-0472">Membrane</keyword>
<dbReference type="InterPro" id="IPR039910">
    <property type="entry name" value="D15-like"/>
</dbReference>
<dbReference type="Gene3D" id="2.40.160.50">
    <property type="entry name" value="membrane protein fhac: a member of the omp85/tpsb transporter family"/>
    <property type="match status" value="1"/>
</dbReference>
<feature type="domain" description="POTRA" evidence="12">
    <location>
        <begin position="123"/>
        <end position="194"/>
    </location>
</feature>
<feature type="domain" description="Bacterial surface antigen (D15)" evidence="11">
    <location>
        <begin position="393"/>
        <end position="581"/>
    </location>
</feature>
<evidence type="ECO:0000256" key="2">
    <source>
        <dbReference type="ARBA" id="ARBA00010248"/>
    </source>
</evidence>
<evidence type="ECO:0000256" key="1">
    <source>
        <dbReference type="ARBA" id="ARBA00004442"/>
    </source>
</evidence>
<evidence type="ECO:0000256" key="8">
    <source>
        <dbReference type="ARBA" id="ARBA00023237"/>
    </source>
</evidence>
<keyword evidence="6" id="KW-0732">Signal</keyword>
<dbReference type="Pfam" id="PF07244">
    <property type="entry name" value="POTRA"/>
    <property type="match status" value="2"/>
</dbReference>
<protein>
    <recommendedName>
        <fullName evidence="3">Translocation and assembly module subunit TamA</fullName>
    </recommendedName>
    <alternativeName>
        <fullName evidence="9">Autotransporter assembly factor TamA</fullName>
    </alternativeName>
</protein>
<evidence type="ECO:0000259" key="11">
    <source>
        <dbReference type="Pfam" id="PF01103"/>
    </source>
</evidence>
<dbReference type="InterPro" id="IPR035243">
    <property type="entry name" value="TamA_POTRA_Dom_1"/>
</dbReference>
<dbReference type="KEGG" id="tig:THII_1878"/>
<evidence type="ECO:0000313" key="14">
    <source>
        <dbReference type="EMBL" id="BAP56175.1"/>
    </source>
</evidence>
<evidence type="ECO:0000256" key="6">
    <source>
        <dbReference type="ARBA" id="ARBA00022729"/>
    </source>
</evidence>
<dbReference type="InterPro" id="IPR010827">
    <property type="entry name" value="BamA/TamA_POTRA"/>
</dbReference>
<sequence length="596" mass="67994">MPCLPKPAYFQFWILVLFLLPMSHCLYAADKIQIQIEGVKGEMLDNVRAYLSLEQQKNHPQLSASRIHNLHNRAPEEIQQALQPFGYYRVKVTSDLKSTPDPSGWQARYIIKLGEPLKLKTLEIHIDGEANKDNVFQQLLHNFPLKVGEVLNQLQYEKGQRNLLQLAEERGYFDAQLTQHEIHFDEQAYTAEVILKLDSHQRYRFGEVKFQNNEELKESILQRFLTFKPGDFYTGNALLAFKSALTNSDYFAKVDVEMERAATTPDLQVPIKVTLEPHKRNRYAFGIGYGTDTGVRGSAEWKRRYINRYGHQFTTKIELSEIRQSATARYLIPIGKTIDNFLTITAGYRDENTNTSDSELLLLGIGKHQTRTLLRRKLEEVIGIEYRDERFTVGSDSGHARLLMPYINWSYVKADNRIYTWRGHKIELGVRGALDNMGSNVSFLQTRLNTIFIRQLGAKGRIIARGELGYTSMDLLDGEFSHLPPSIRFFAGGDRSIRGYDYQAVGPKNQEGQVLGGKNLLVGSLEYEQKILDKWSLAVFYDIGNAFNDFSEPLKHGAGIGVRWQSPVGLIRVDLATALSEDGYPLRLHITVGPDL</sequence>
<dbReference type="EMBL" id="AP014633">
    <property type="protein sequence ID" value="BAP56175.1"/>
    <property type="molecule type" value="Genomic_DNA"/>
</dbReference>
<evidence type="ECO:0000256" key="10">
    <source>
        <dbReference type="ARBA" id="ARBA00093548"/>
    </source>
</evidence>
<dbReference type="Pfam" id="PF17243">
    <property type="entry name" value="POTRA_TamA_1"/>
    <property type="match status" value="1"/>
</dbReference>
<evidence type="ECO:0000256" key="3">
    <source>
        <dbReference type="ARBA" id="ARBA00015419"/>
    </source>
</evidence>
<reference evidence="14 15" key="1">
    <citation type="journal article" date="2014" name="ISME J.">
        <title>Ecophysiology of Thioploca ingrica as revealed by the complete genome sequence supplemented with proteomic evidence.</title>
        <authorList>
            <person name="Kojima H."/>
            <person name="Ogura Y."/>
            <person name="Yamamoto N."/>
            <person name="Togashi T."/>
            <person name="Mori H."/>
            <person name="Watanabe T."/>
            <person name="Nemoto F."/>
            <person name="Kurokawa K."/>
            <person name="Hayashi T."/>
            <person name="Fukui M."/>
        </authorList>
    </citation>
    <scope>NUCLEOTIDE SEQUENCE [LARGE SCALE GENOMIC DNA]</scope>
</reference>
<dbReference type="OrthoDB" id="9769707at2"/>
<dbReference type="Proteomes" id="UP000031623">
    <property type="component" value="Chromosome"/>
</dbReference>
<keyword evidence="5" id="KW-0812">Transmembrane</keyword>
<keyword evidence="4" id="KW-1134">Transmembrane beta strand</keyword>